<dbReference type="NCBIfam" id="NF005559">
    <property type="entry name" value="PRK07231.1"/>
    <property type="match status" value="1"/>
</dbReference>
<dbReference type="PROSITE" id="PS00061">
    <property type="entry name" value="ADH_SHORT"/>
    <property type="match status" value="1"/>
</dbReference>
<comment type="similarity">
    <text evidence="1">Belongs to the short-chain dehydrogenases/reductases (SDR) family.</text>
</comment>
<dbReference type="SUPFAM" id="SSF51735">
    <property type="entry name" value="NAD(P)-binding Rossmann-fold domains"/>
    <property type="match status" value="1"/>
</dbReference>
<dbReference type="EC" id="1.1.1.47" evidence="3"/>
<keyword evidence="4" id="KW-1185">Reference proteome</keyword>
<accession>A0ABU4HT99</accession>
<dbReference type="InterPro" id="IPR036291">
    <property type="entry name" value="NAD(P)-bd_dom_sf"/>
</dbReference>
<evidence type="ECO:0000313" key="4">
    <source>
        <dbReference type="Proteomes" id="UP001284601"/>
    </source>
</evidence>
<dbReference type="PANTHER" id="PTHR24321">
    <property type="entry name" value="DEHYDROGENASES, SHORT CHAIN"/>
    <property type="match status" value="1"/>
</dbReference>
<dbReference type="Gene3D" id="3.40.50.720">
    <property type="entry name" value="NAD(P)-binding Rossmann-like Domain"/>
    <property type="match status" value="1"/>
</dbReference>
<reference evidence="4" key="1">
    <citation type="submission" date="2023-07" db="EMBL/GenBank/DDBJ databases">
        <title>Conexibacter stalactiti sp. nov., isolated from stalactites in a lava cave and emended description of the genus Conexibacter.</title>
        <authorList>
            <person name="Lee S.D."/>
        </authorList>
    </citation>
    <scope>NUCLEOTIDE SEQUENCE [LARGE SCALE GENOMIC DNA]</scope>
    <source>
        <strain evidence="4">KCTC 39840</strain>
    </source>
</reference>
<dbReference type="Pfam" id="PF13561">
    <property type="entry name" value="adh_short_C2"/>
    <property type="match status" value="1"/>
</dbReference>
<protein>
    <submittedName>
        <fullName evidence="3">Glucose 1-dehydrogenase</fullName>
        <ecNumber evidence="3">1.1.1.47</ecNumber>
    </submittedName>
</protein>
<dbReference type="PRINTS" id="PR00080">
    <property type="entry name" value="SDRFAMILY"/>
</dbReference>
<evidence type="ECO:0000313" key="3">
    <source>
        <dbReference type="EMBL" id="MDW5596543.1"/>
    </source>
</evidence>
<evidence type="ECO:0000256" key="2">
    <source>
        <dbReference type="ARBA" id="ARBA00023002"/>
    </source>
</evidence>
<comment type="caution">
    <text evidence="3">The sequence shown here is derived from an EMBL/GenBank/DDBJ whole genome shotgun (WGS) entry which is preliminary data.</text>
</comment>
<dbReference type="CDD" id="cd05233">
    <property type="entry name" value="SDR_c"/>
    <property type="match status" value="1"/>
</dbReference>
<organism evidence="3 4">
    <name type="scientific">Conexibacter stalactiti</name>
    <dbReference type="NCBI Taxonomy" id="1940611"/>
    <lineage>
        <taxon>Bacteria</taxon>
        <taxon>Bacillati</taxon>
        <taxon>Actinomycetota</taxon>
        <taxon>Thermoleophilia</taxon>
        <taxon>Solirubrobacterales</taxon>
        <taxon>Conexibacteraceae</taxon>
        <taxon>Conexibacter</taxon>
    </lineage>
</organism>
<dbReference type="InterPro" id="IPR002347">
    <property type="entry name" value="SDR_fam"/>
</dbReference>
<dbReference type="InterPro" id="IPR020904">
    <property type="entry name" value="Sc_DH/Rdtase_CS"/>
</dbReference>
<keyword evidence="2 3" id="KW-0560">Oxidoreductase</keyword>
<name>A0ABU4HT99_9ACTN</name>
<gene>
    <name evidence="3" type="ORF">R7226_19505</name>
</gene>
<dbReference type="RefSeq" id="WP_318598973.1">
    <property type="nucleotide sequence ID" value="NZ_JAWSTH010000058.1"/>
</dbReference>
<dbReference type="GO" id="GO:0047936">
    <property type="term" value="F:glucose 1-dehydrogenase [NAD(P)+] activity"/>
    <property type="evidence" value="ECO:0007669"/>
    <property type="project" value="UniProtKB-EC"/>
</dbReference>
<proteinExistence type="inferred from homology"/>
<evidence type="ECO:0000256" key="1">
    <source>
        <dbReference type="ARBA" id="ARBA00006484"/>
    </source>
</evidence>
<sequence>MQLIGHSAVVTGGAQGIGLAIARRLLDEGASVLLVDLNGDGVEAAAQQLGAAAGASGRVAAFAGSVAEEADMEAALDAASERFGVPQIIANNAGWASMAPIVDLPVDDWDRIFAVCTKGVFLGTKVFARRAIDAGLPGAIVNTSSLNATAATEGLAAYCAAKAAVSQFTKVAALEFAPHGIRVNAVAPGLTRTPMSEGGFMDGRMGEEFVARTPLGRPGEPQDIANAVALLASADAGWVTGVTLNVDGGAHMRGLHNYWATMQAEPVA</sequence>
<dbReference type="PRINTS" id="PR00081">
    <property type="entry name" value="GDHRDH"/>
</dbReference>
<dbReference type="Proteomes" id="UP001284601">
    <property type="component" value="Unassembled WGS sequence"/>
</dbReference>
<dbReference type="PANTHER" id="PTHR24321:SF8">
    <property type="entry name" value="ESTRADIOL 17-BETA-DEHYDROGENASE 8-RELATED"/>
    <property type="match status" value="1"/>
</dbReference>
<dbReference type="EMBL" id="JAWSTH010000058">
    <property type="protein sequence ID" value="MDW5596543.1"/>
    <property type="molecule type" value="Genomic_DNA"/>
</dbReference>